<dbReference type="Pfam" id="PF01132">
    <property type="entry name" value="EFP"/>
    <property type="match status" value="1"/>
</dbReference>
<evidence type="ECO:0000256" key="5">
    <source>
        <dbReference type="ARBA" id="ARBA00022490"/>
    </source>
</evidence>
<keyword evidence="5" id="KW-0963">Cytoplasm</keyword>
<dbReference type="Proteomes" id="UP001516023">
    <property type="component" value="Unassembled WGS sequence"/>
</dbReference>
<feature type="chain" id="PRO_5044820209" description="Elongation factor P" evidence="10">
    <location>
        <begin position="27"/>
        <end position="229"/>
    </location>
</feature>
<feature type="domain" description="Translation elongation factor P/YeiP central" evidence="12">
    <location>
        <begin position="110"/>
        <end position="165"/>
    </location>
</feature>
<dbReference type="InterPro" id="IPR013185">
    <property type="entry name" value="Transl_elong_KOW-like"/>
</dbReference>
<name>A0ABD3Q4A3_9STRA</name>
<dbReference type="PANTHER" id="PTHR30053">
    <property type="entry name" value="ELONGATION FACTOR P"/>
    <property type="match status" value="1"/>
</dbReference>
<dbReference type="SUPFAM" id="SSF50249">
    <property type="entry name" value="Nucleic acid-binding proteins"/>
    <property type="match status" value="2"/>
</dbReference>
<dbReference type="SUPFAM" id="SSF50104">
    <property type="entry name" value="Translation proteins SH3-like domain"/>
    <property type="match status" value="1"/>
</dbReference>
<feature type="domain" description="Elongation factor P C-terminal" evidence="11">
    <location>
        <begin position="173"/>
        <end position="228"/>
    </location>
</feature>
<dbReference type="FunFam" id="2.40.50.140:FF:000009">
    <property type="entry name" value="Elongation factor P"/>
    <property type="match status" value="1"/>
</dbReference>
<keyword evidence="14" id="KW-1185">Reference proteome</keyword>
<dbReference type="Gene3D" id="2.30.30.30">
    <property type="match status" value="1"/>
</dbReference>
<evidence type="ECO:0000256" key="8">
    <source>
        <dbReference type="ARBA" id="ARBA00022768"/>
    </source>
</evidence>
<dbReference type="Pfam" id="PF08207">
    <property type="entry name" value="EFP_N"/>
    <property type="match status" value="1"/>
</dbReference>
<dbReference type="EMBL" id="JABMIG020000073">
    <property type="protein sequence ID" value="KAL3795278.1"/>
    <property type="molecule type" value="Genomic_DNA"/>
</dbReference>
<dbReference type="GO" id="GO:0003746">
    <property type="term" value="F:translation elongation factor activity"/>
    <property type="evidence" value="ECO:0007669"/>
    <property type="project" value="UniProtKB-KW"/>
</dbReference>
<evidence type="ECO:0000256" key="7">
    <source>
        <dbReference type="ARBA" id="ARBA00022640"/>
    </source>
</evidence>
<accession>A0ABD3Q4A3</accession>
<evidence type="ECO:0000256" key="10">
    <source>
        <dbReference type="SAM" id="SignalP"/>
    </source>
</evidence>
<dbReference type="SMART" id="SM01185">
    <property type="entry name" value="EFP"/>
    <property type="match status" value="1"/>
</dbReference>
<dbReference type="InterPro" id="IPR001059">
    <property type="entry name" value="Transl_elong_P/YeiP_cen"/>
</dbReference>
<evidence type="ECO:0000256" key="2">
    <source>
        <dbReference type="ARBA" id="ARBA00004496"/>
    </source>
</evidence>
<dbReference type="NCBIfam" id="TIGR00038">
    <property type="entry name" value="efp"/>
    <property type="match status" value="1"/>
</dbReference>
<dbReference type="Pfam" id="PF09285">
    <property type="entry name" value="Elong-fact-P_C"/>
    <property type="match status" value="1"/>
</dbReference>
<keyword evidence="8" id="KW-0251">Elongation factor</keyword>
<evidence type="ECO:0000256" key="4">
    <source>
        <dbReference type="ARBA" id="ARBA00009479"/>
    </source>
</evidence>
<comment type="subcellular location">
    <subcellularLocation>
        <location evidence="2">Cytoplasm</location>
    </subcellularLocation>
    <subcellularLocation>
        <location evidence="1">Plastid</location>
        <location evidence="1">Chloroplast</location>
    </subcellularLocation>
</comment>
<dbReference type="GO" id="GO:0009507">
    <property type="term" value="C:chloroplast"/>
    <property type="evidence" value="ECO:0007669"/>
    <property type="project" value="UniProtKB-SubCell"/>
</dbReference>
<dbReference type="Gene3D" id="2.40.50.140">
    <property type="entry name" value="Nucleic acid-binding proteins"/>
    <property type="match status" value="2"/>
</dbReference>
<comment type="similarity">
    <text evidence="4">Belongs to the elongation factor P family.</text>
</comment>
<dbReference type="FunFam" id="2.30.30.30:FF:000003">
    <property type="entry name" value="Elongation factor P"/>
    <property type="match status" value="1"/>
</dbReference>
<dbReference type="CDD" id="cd04470">
    <property type="entry name" value="S1_EF-P_repeat_1"/>
    <property type="match status" value="1"/>
</dbReference>
<protein>
    <recommendedName>
        <fullName evidence="15">Elongation factor P</fullName>
    </recommendedName>
</protein>
<dbReference type="InterPro" id="IPR008991">
    <property type="entry name" value="Translation_prot_SH3-like_sf"/>
</dbReference>
<dbReference type="InterPro" id="IPR014722">
    <property type="entry name" value="Rib_uL2_dom2"/>
</dbReference>
<evidence type="ECO:0000313" key="13">
    <source>
        <dbReference type="EMBL" id="KAL3795278.1"/>
    </source>
</evidence>
<dbReference type="NCBIfam" id="NF001810">
    <property type="entry name" value="PRK00529.1"/>
    <property type="match status" value="1"/>
</dbReference>
<comment type="pathway">
    <text evidence="3">Protein biosynthesis; polypeptide chain elongation.</text>
</comment>
<reference evidence="13 14" key="1">
    <citation type="journal article" date="2020" name="G3 (Bethesda)">
        <title>Improved Reference Genome for Cyclotella cryptica CCMP332, a Model for Cell Wall Morphogenesis, Salinity Adaptation, and Lipid Production in Diatoms (Bacillariophyta).</title>
        <authorList>
            <person name="Roberts W.R."/>
            <person name="Downey K.M."/>
            <person name="Ruck E.C."/>
            <person name="Traller J.C."/>
            <person name="Alverson A.J."/>
        </authorList>
    </citation>
    <scope>NUCLEOTIDE SEQUENCE [LARGE SCALE GENOMIC DNA]</scope>
    <source>
        <strain evidence="13 14">CCMP332</strain>
    </source>
</reference>
<evidence type="ECO:0000256" key="9">
    <source>
        <dbReference type="ARBA" id="ARBA00022917"/>
    </source>
</evidence>
<dbReference type="AlphaFoldDB" id="A0ABD3Q4A3"/>
<keyword evidence="7" id="KW-0934">Plastid</keyword>
<proteinExistence type="inferred from homology"/>
<evidence type="ECO:0000256" key="3">
    <source>
        <dbReference type="ARBA" id="ARBA00004815"/>
    </source>
</evidence>
<evidence type="ECO:0000256" key="6">
    <source>
        <dbReference type="ARBA" id="ARBA00022528"/>
    </source>
</evidence>
<dbReference type="InterPro" id="IPR020599">
    <property type="entry name" value="Transl_elong_fac_P/YeiP"/>
</dbReference>
<keyword evidence="6" id="KW-0150">Chloroplast</keyword>
<dbReference type="PANTHER" id="PTHR30053:SF14">
    <property type="entry name" value="TRANSLATION ELONGATION FACTOR KOW-LIKE DOMAIN-CONTAINING PROTEIN"/>
    <property type="match status" value="1"/>
</dbReference>
<dbReference type="InterPro" id="IPR015365">
    <property type="entry name" value="Elong-fact-P_C"/>
</dbReference>
<dbReference type="FunFam" id="2.40.50.140:FF:000004">
    <property type="entry name" value="Elongation factor P"/>
    <property type="match status" value="1"/>
</dbReference>
<evidence type="ECO:0008006" key="15">
    <source>
        <dbReference type="Google" id="ProtNLM"/>
    </source>
</evidence>
<keyword evidence="10" id="KW-0732">Signal</keyword>
<evidence type="ECO:0000313" key="14">
    <source>
        <dbReference type="Proteomes" id="UP001516023"/>
    </source>
</evidence>
<dbReference type="SMART" id="SM00841">
    <property type="entry name" value="Elong-fact-P_C"/>
    <property type="match status" value="1"/>
</dbReference>
<dbReference type="InterPro" id="IPR013852">
    <property type="entry name" value="Transl_elong_P/YeiP_CS"/>
</dbReference>
<dbReference type="PIRSF" id="PIRSF005901">
    <property type="entry name" value="EF-P"/>
    <property type="match status" value="1"/>
</dbReference>
<organism evidence="13 14">
    <name type="scientific">Cyclotella cryptica</name>
    <dbReference type="NCBI Taxonomy" id="29204"/>
    <lineage>
        <taxon>Eukaryota</taxon>
        <taxon>Sar</taxon>
        <taxon>Stramenopiles</taxon>
        <taxon>Ochrophyta</taxon>
        <taxon>Bacillariophyta</taxon>
        <taxon>Coscinodiscophyceae</taxon>
        <taxon>Thalassiosirophycidae</taxon>
        <taxon>Stephanodiscales</taxon>
        <taxon>Stephanodiscaceae</taxon>
        <taxon>Cyclotella</taxon>
    </lineage>
</organism>
<keyword evidence="9" id="KW-0648">Protein biosynthesis</keyword>
<evidence type="ECO:0000259" key="12">
    <source>
        <dbReference type="SMART" id="SM01185"/>
    </source>
</evidence>
<dbReference type="PROSITE" id="PS01275">
    <property type="entry name" value="EFP"/>
    <property type="match status" value="1"/>
</dbReference>
<dbReference type="GO" id="GO:0005829">
    <property type="term" value="C:cytosol"/>
    <property type="evidence" value="ECO:0007669"/>
    <property type="project" value="UniProtKB-ARBA"/>
</dbReference>
<comment type="caution">
    <text evidence="13">The sequence shown here is derived from an EMBL/GenBank/DDBJ whole genome shotgun (WGS) entry which is preliminary data.</text>
</comment>
<sequence length="229" mass="25654">MYPPQFATMSSFRNILLTTLLTTSAAFAPSSPTLQRTSPLSMVAVDTSEIKNGLTIELDGEPYKVMGFSIMKQARGAAKTTIKFKNLKRGTTIENTYRSGEKFETAEITRKPSQFTYEDENGNYFFMDNESFEEVMIESAVIQDQKKWISEGMELDLIYFKGEVIEVRVPSPYVFEVVETEPNMKGNTAQGYTKPAVLSCGATISVPGFVEQGSMIKVDTEKGEYMERV</sequence>
<feature type="signal peptide" evidence="10">
    <location>
        <begin position="1"/>
        <end position="26"/>
    </location>
</feature>
<dbReference type="InterPro" id="IPR012340">
    <property type="entry name" value="NA-bd_OB-fold"/>
</dbReference>
<dbReference type="HAMAP" id="MF_00141">
    <property type="entry name" value="EF_P"/>
    <property type="match status" value="1"/>
</dbReference>
<evidence type="ECO:0000256" key="1">
    <source>
        <dbReference type="ARBA" id="ARBA00004229"/>
    </source>
</evidence>
<dbReference type="InterPro" id="IPR011768">
    <property type="entry name" value="Transl_elongation_fac_P"/>
</dbReference>
<evidence type="ECO:0000259" key="11">
    <source>
        <dbReference type="SMART" id="SM00841"/>
    </source>
</evidence>
<gene>
    <name evidence="13" type="ORF">HJC23_008363</name>
</gene>
<dbReference type="CDD" id="cd05794">
    <property type="entry name" value="S1_EF-P_repeat_2"/>
    <property type="match status" value="1"/>
</dbReference>